<dbReference type="GO" id="GO:0006412">
    <property type="term" value="P:translation"/>
    <property type="evidence" value="ECO:0007669"/>
    <property type="project" value="UniProtKB-UniRule"/>
</dbReference>
<accession>A0A2H0RAX6</accession>
<keyword evidence="2 5" id="KW-0689">Ribosomal protein</keyword>
<evidence type="ECO:0000313" key="8">
    <source>
        <dbReference type="Proteomes" id="UP000230214"/>
    </source>
</evidence>
<dbReference type="Pfam" id="PF00573">
    <property type="entry name" value="Ribosomal_L4"/>
    <property type="match status" value="1"/>
</dbReference>
<evidence type="ECO:0000256" key="2">
    <source>
        <dbReference type="ARBA" id="ARBA00022980"/>
    </source>
</evidence>
<dbReference type="InterPro" id="IPR023574">
    <property type="entry name" value="Ribosomal_uL4_dom_sf"/>
</dbReference>
<dbReference type="HAMAP" id="MF_01328_B">
    <property type="entry name" value="Ribosomal_uL4_B"/>
    <property type="match status" value="1"/>
</dbReference>
<feature type="compositionally biased region" description="Basic residues" evidence="6">
    <location>
        <begin position="61"/>
        <end position="75"/>
    </location>
</feature>
<evidence type="ECO:0000256" key="4">
    <source>
        <dbReference type="ARBA" id="ARBA00035244"/>
    </source>
</evidence>
<dbReference type="NCBIfam" id="TIGR03953">
    <property type="entry name" value="rplD_bact"/>
    <property type="match status" value="1"/>
</dbReference>
<dbReference type="Gene3D" id="3.40.1370.10">
    <property type="match status" value="1"/>
</dbReference>
<feature type="region of interest" description="Disordered" evidence="6">
    <location>
        <begin position="49"/>
        <end position="88"/>
    </location>
</feature>
<evidence type="ECO:0000256" key="5">
    <source>
        <dbReference type="HAMAP-Rule" id="MF_01328"/>
    </source>
</evidence>
<comment type="caution">
    <text evidence="7">The sequence shown here is derived from an EMBL/GenBank/DDBJ whole genome shotgun (WGS) entry which is preliminary data.</text>
</comment>
<evidence type="ECO:0000256" key="6">
    <source>
        <dbReference type="SAM" id="MobiDB-lite"/>
    </source>
</evidence>
<keyword evidence="3 5" id="KW-0687">Ribonucleoprotein</keyword>
<dbReference type="InterPro" id="IPR002136">
    <property type="entry name" value="Ribosomal_uL4"/>
</dbReference>
<dbReference type="AlphaFoldDB" id="A0A2H0RAX6"/>
<evidence type="ECO:0000313" key="7">
    <source>
        <dbReference type="EMBL" id="PIR43679.1"/>
    </source>
</evidence>
<sequence>MKIPFYTKKLEKQTKEISDKILVVEGKKEALLQTLRVYFFNKRQGSVKTKTRGEVSGGGRKPWRQKGTGRARHGSIRSPLWSGGGVSHGPRPKNWNLNINKKMKRIAFNYVLTEKLKNNKVLVIDFPGMTEPKTKEVKKLLKDVYNKVLPKSMLIITSKGEVILNKSLANLTNVFVRNVSTVNAFDILKSDSVIITSDSFVYLEERLKVK</sequence>
<reference evidence="7 8" key="1">
    <citation type="submission" date="2017-09" db="EMBL/GenBank/DDBJ databases">
        <title>Depth-based differentiation of microbial function through sediment-hosted aquifers and enrichment of novel symbionts in the deep terrestrial subsurface.</title>
        <authorList>
            <person name="Probst A.J."/>
            <person name="Ladd B."/>
            <person name="Jarett J.K."/>
            <person name="Geller-Mcgrath D.E."/>
            <person name="Sieber C.M."/>
            <person name="Emerson J.B."/>
            <person name="Anantharaman K."/>
            <person name="Thomas B.C."/>
            <person name="Malmstrom R."/>
            <person name="Stieglmeier M."/>
            <person name="Klingl A."/>
            <person name="Woyke T."/>
            <person name="Ryan C.M."/>
            <person name="Banfield J.F."/>
        </authorList>
    </citation>
    <scope>NUCLEOTIDE SEQUENCE [LARGE SCALE GENOMIC DNA]</scope>
    <source>
        <strain evidence="7">CG10_big_fil_rev_8_21_14_0_10_32_10</strain>
    </source>
</reference>
<keyword evidence="5" id="KW-0694">RNA-binding</keyword>
<gene>
    <name evidence="5" type="primary">rplD</name>
    <name evidence="7" type="ORF">COV24_01320</name>
</gene>
<dbReference type="GO" id="GO:0003735">
    <property type="term" value="F:structural constituent of ribosome"/>
    <property type="evidence" value="ECO:0007669"/>
    <property type="project" value="InterPro"/>
</dbReference>
<dbReference type="GO" id="GO:0019843">
    <property type="term" value="F:rRNA binding"/>
    <property type="evidence" value="ECO:0007669"/>
    <property type="project" value="UniProtKB-UniRule"/>
</dbReference>
<proteinExistence type="inferred from homology"/>
<evidence type="ECO:0000256" key="1">
    <source>
        <dbReference type="ARBA" id="ARBA00010528"/>
    </source>
</evidence>
<dbReference type="GO" id="GO:1990904">
    <property type="term" value="C:ribonucleoprotein complex"/>
    <property type="evidence" value="ECO:0007669"/>
    <property type="project" value="UniProtKB-KW"/>
</dbReference>
<comment type="subunit">
    <text evidence="5">Part of the 50S ribosomal subunit.</text>
</comment>
<comment type="similarity">
    <text evidence="1 5">Belongs to the universal ribosomal protein uL4 family.</text>
</comment>
<dbReference type="EMBL" id="PCXU01000013">
    <property type="protein sequence ID" value="PIR43679.1"/>
    <property type="molecule type" value="Genomic_DNA"/>
</dbReference>
<protein>
    <recommendedName>
        <fullName evidence="4 5">Large ribosomal subunit protein uL4</fullName>
    </recommendedName>
</protein>
<dbReference type="GO" id="GO:0005840">
    <property type="term" value="C:ribosome"/>
    <property type="evidence" value="ECO:0007669"/>
    <property type="project" value="UniProtKB-KW"/>
</dbReference>
<dbReference type="PANTHER" id="PTHR10746:SF6">
    <property type="entry name" value="LARGE RIBOSOMAL SUBUNIT PROTEIN UL4M"/>
    <property type="match status" value="1"/>
</dbReference>
<comment type="function">
    <text evidence="5">One of the primary rRNA binding proteins, this protein initially binds near the 5'-end of the 23S rRNA. It is important during the early stages of 50S assembly. It makes multiple contacts with different domains of the 23S rRNA in the assembled 50S subunit and ribosome.</text>
</comment>
<organism evidence="7 8">
    <name type="scientific">candidate division WWE3 bacterium CG10_big_fil_rev_8_21_14_0_10_32_10</name>
    <dbReference type="NCBI Taxonomy" id="1975090"/>
    <lineage>
        <taxon>Bacteria</taxon>
        <taxon>Katanobacteria</taxon>
    </lineage>
</organism>
<keyword evidence="5" id="KW-0699">rRNA-binding</keyword>
<comment type="function">
    <text evidence="5">Forms part of the polypeptide exit tunnel.</text>
</comment>
<evidence type="ECO:0000256" key="3">
    <source>
        <dbReference type="ARBA" id="ARBA00023274"/>
    </source>
</evidence>
<dbReference type="SUPFAM" id="SSF52166">
    <property type="entry name" value="Ribosomal protein L4"/>
    <property type="match status" value="1"/>
</dbReference>
<name>A0A2H0RAX6_UNCKA</name>
<dbReference type="Proteomes" id="UP000230214">
    <property type="component" value="Unassembled WGS sequence"/>
</dbReference>
<dbReference type="InterPro" id="IPR013005">
    <property type="entry name" value="Ribosomal_uL4-like"/>
</dbReference>
<dbReference type="PANTHER" id="PTHR10746">
    <property type="entry name" value="50S RIBOSOMAL PROTEIN L4"/>
    <property type="match status" value="1"/>
</dbReference>